<dbReference type="GO" id="GO:0005874">
    <property type="term" value="C:microtubule"/>
    <property type="evidence" value="ECO:0007669"/>
    <property type="project" value="UniProtKB-KW"/>
</dbReference>
<evidence type="ECO:0000256" key="19">
    <source>
        <dbReference type="ARBA" id="ARBA00081333"/>
    </source>
</evidence>
<dbReference type="GO" id="GO:0000776">
    <property type="term" value="C:kinetochore"/>
    <property type="evidence" value="ECO:0007669"/>
    <property type="project" value="UniProtKB-KW"/>
</dbReference>
<dbReference type="PANTHER" id="PTHR12442:SF34">
    <property type="entry name" value="CYTOPLASMIC DYNEIN 1 INTERMEDIATE CHAIN 1"/>
    <property type="match status" value="1"/>
</dbReference>
<protein>
    <recommendedName>
        <fullName evidence="17">Cytoplasmic dynein 1 intermediate chain 1</fullName>
    </recommendedName>
    <alternativeName>
        <fullName evidence="19">Cytoplasmic dynein intermediate chain 1</fullName>
    </alternativeName>
    <alternativeName>
        <fullName evidence="18">Dynein intermediate chain 1, cytosolic</fullName>
    </alternativeName>
</protein>
<evidence type="ECO:0000256" key="8">
    <source>
        <dbReference type="ARBA" id="ARBA00022574"/>
    </source>
</evidence>
<feature type="compositionally biased region" description="Basic and acidic residues" evidence="21">
    <location>
        <begin position="20"/>
        <end position="41"/>
    </location>
</feature>
<keyword evidence="14" id="KW-0206">Cytoskeleton</keyword>
<evidence type="ECO:0000256" key="20">
    <source>
        <dbReference type="PROSITE-ProRule" id="PRU00221"/>
    </source>
</evidence>
<dbReference type="PANTHER" id="PTHR12442">
    <property type="entry name" value="DYNEIN INTERMEDIATE CHAIN"/>
    <property type="match status" value="1"/>
</dbReference>
<keyword evidence="9" id="KW-0493">Microtubule</keyword>
<evidence type="ECO:0000256" key="16">
    <source>
        <dbReference type="ARBA" id="ARBA00054949"/>
    </source>
</evidence>
<keyword evidence="13" id="KW-0505">Motor protein</keyword>
<dbReference type="GO" id="GO:0045504">
    <property type="term" value="F:dynein heavy chain binding"/>
    <property type="evidence" value="ECO:0007669"/>
    <property type="project" value="TreeGrafter"/>
</dbReference>
<dbReference type="SUPFAM" id="SSF50978">
    <property type="entry name" value="WD40 repeat-like"/>
    <property type="match status" value="1"/>
</dbReference>
<evidence type="ECO:0000313" key="22">
    <source>
        <dbReference type="Ensembl" id="ENSELUP00000020315.2"/>
    </source>
</evidence>
<feature type="repeat" description="WD" evidence="20">
    <location>
        <begin position="474"/>
        <end position="521"/>
    </location>
</feature>
<keyword evidence="6" id="KW-0963">Cytoplasm</keyword>
<feature type="compositionally biased region" description="Basic and acidic residues" evidence="21">
    <location>
        <begin position="1"/>
        <end position="13"/>
    </location>
</feature>
<evidence type="ECO:0000256" key="7">
    <source>
        <dbReference type="ARBA" id="ARBA00022553"/>
    </source>
</evidence>
<dbReference type="GO" id="GO:0000922">
    <property type="term" value="C:spindle pole"/>
    <property type="evidence" value="ECO:0007669"/>
    <property type="project" value="UniProtKB-SubCell"/>
</dbReference>
<reference evidence="22" key="3">
    <citation type="submission" date="2025-08" db="UniProtKB">
        <authorList>
            <consortium name="Ensembl"/>
        </authorList>
    </citation>
    <scope>IDENTIFICATION</scope>
</reference>
<comment type="subcellular location">
    <subcellularLocation>
        <location evidence="1">Chromosome</location>
        <location evidence="1">Centromere</location>
        <location evidence="1">Kinetochore</location>
    </subcellularLocation>
    <subcellularLocation>
        <location evidence="2">Cytoplasm</location>
        <location evidence="2">Cytoskeleton</location>
        <location evidence="2">Spindle pole</location>
    </subcellularLocation>
</comment>
<feature type="region of interest" description="Disordered" evidence="21">
    <location>
        <begin position="180"/>
        <end position="208"/>
    </location>
</feature>
<keyword evidence="11" id="KW-0995">Kinetochore</keyword>
<keyword evidence="15" id="KW-0137">Centromere</keyword>
<dbReference type="GO" id="GO:0010970">
    <property type="term" value="P:transport along microtubule"/>
    <property type="evidence" value="ECO:0007669"/>
    <property type="project" value="TreeGrafter"/>
</dbReference>
<keyword evidence="4" id="KW-0813">Transport</keyword>
<accession>A0A3P8YUU7</accession>
<keyword evidence="10" id="KW-0677">Repeat</keyword>
<evidence type="ECO:0000256" key="3">
    <source>
        <dbReference type="ARBA" id="ARBA00011059"/>
    </source>
</evidence>
<dbReference type="GO" id="GO:0005868">
    <property type="term" value="C:cytoplasmic dynein complex"/>
    <property type="evidence" value="ECO:0007669"/>
    <property type="project" value="InterPro"/>
</dbReference>
<dbReference type="GO" id="GO:0045503">
    <property type="term" value="F:dynein light chain binding"/>
    <property type="evidence" value="ECO:0007669"/>
    <property type="project" value="TreeGrafter"/>
</dbReference>
<dbReference type="GeneTree" id="ENSGT00940000156032"/>
<dbReference type="InterPro" id="IPR050687">
    <property type="entry name" value="Dynein_IC"/>
</dbReference>
<evidence type="ECO:0000256" key="15">
    <source>
        <dbReference type="ARBA" id="ARBA00023328"/>
    </source>
</evidence>
<evidence type="ECO:0000313" key="23">
    <source>
        <dbReference type="Proteomes" id="UP000265140"/>
    </source>
</evidence>
<keyword evidence="7" id="KW-0597">Phosphoprotein</keyword>
<dbReference type="SMART" id="SM00320">
    <property type="entry name" value="WD40"/>
    <property type="match status" value="6"/>
</dbReference>
<evidence type="ECO:0000256" key="1">
    <source>
        <dbReference type="ARBA" id="ARBA00004629"/>
    </source>
</evidence>
<feature type="compositionally biased region" description="Basic and acidic residues" evidence="21">
    <location>
        <begin position="51"/>
        <end position="60"/>
    </location>
</feature>
<dbReference type="Pfam" id="PF00400">
    <property type="entry name" value="WD40"/>
    <property type="match status" value="1"/>
</dbReference>
<reference evidence="23" key="1">
    <citation type="journal article" date="2014" name="PLoS ONE">
        <title>The genome and linkage map of the northern pike (Esox lucius): conserved synteny revealed between the salmonid sister group and the Neoteleostei.</title>
        <authorList>
            <person name="Rondeau E.B."/>
            <person name="Minkley D.R."/>
            <person name="Leong J.S."/>
            <person name="Messmer A.M."/>
            <person name="Jantzen J.R."/>
            <person name="von Schalburg K.R."/>
            <person name="Lemon C."/>
            <person name="Bird N.H."/>
            <person name="Koop B.F."/>
        </authorList>
    </citation>
    <scope>NUCLEOTIDE SEQUENCE</scope>
</reference>
<gene>
    <name evidence="22" type="primary">DYNC1I1</name>
</gene>
<evidence type="ECO:0000256" key="21">
    <source>
        <dbReference type="SAM" id="MobiDB-lite"/>
    </source>
</evidence>
<reference evidence="22" key="4">
    <citation type="submission" date="2025-09" db="UniProtKB">
        <authorList>
            <consortium name="Ensembl"/>
        </authorList>
    </citation>
    <scope>IDENTIFICATION</scope>
</reference>
<keyword evidence="8 20" id="KW-0853">WD repeat</keyword>
<dbReference type="InterPro" id="IPR015943">
    <property type="entry name" value="WD40/YVTN_repeat-like_dom_sf"/>
</dbReference>
<reference evidence="22" key="2">
    <citation type="submission" date="2020-02" db="EMBL/GenBank/DDBJ databases">
        <title>Esox lucius (northern pike) genome, fEsoLuc1, primary haplotype.</title>
        <authorList>
            <person name="Myers G."/>
            <person name="Karagic N."/>
            <person name="Meyer A."/>
            <person name="Pippel M."/>
            <person name="Reichard M."/>
            <person name="Winkler S."/>
            <person name="Tracey A."/>
            <person name="Sims Y."/>
            <person name="Howe K."/>
            <person name="Rhie A."/>
            <person name="Formenti G."/>
            <person name="Durbin R."/>
            <person name="Fedrigo O."/>
            <person name="Jarvis E.D."/>
        </authorList>
    </citation>
    <scope>NUCLEOTIDE SEQUENCE [LARGE SCALE GENOMIC DNA]</scope>
</reference>
<keyword evidence="23" id="KW-1185">Reference proteome</keyword>
<name>A0A3P8YUU7_ESOLU</name>
<dbReference type="Gene3D" id="2.130.10.10">
    <property type="entry name" value="YVTN repeat-like/Quinoprotein amine dehydrogenase"/>
    <property type="match status" value="2"/>
</dbReference>
<comment type="function">
    <text evidence="16">Acts as one of several non-catalytic accessory components of the cytoplasmic dynein 1 complex that are thought to be involved in linking dynein to cargos and to adapter proteins that regulate dynein function. Cytoplasmic dynein 1 acts as a motor for the intracellular retrograde motility of vesicles and organelles along microtubules. The intermediate chains mediate the binding of dynein to dynactin via its 150 kDa component (p150-glued) DCTN1. May play a role in mediating the interaction of cytoplasmic dynein with membranous organelles and kinetochores.</text>
</comment>
<dbReference type="AlphaFoldDB" id="A0A3P8YUU7"/>
<sequence>MADKSDLKAELERKKQRLAQIREEKKRKEEERKKKETETQQKAEVAPVDSDLDRKRRETEALLQSIGISPEPPLVPNPMSPSKSVSRLSTPSETGSQDSNDGATVGRTLQWDTDPSVLQLQSDSELGLGLSLLGATKITQVDFLPREVVLYCKETQTPITGTAHLSEEEEEDDEEIIDLEPALESDQQEEVDNKETREGYPGRELTEEEKQQILKSEEFLSFFDCSIRVMERALAEQSDIFFDYSGRDLEDKDGELQGGSSLSLSRLFYDEHWSKHRVITCLDWSPQYPELLVASYNNNEDAPHEPDGVALVWNMKFKKNTPEYVFHCQSPVVAVGFARFHPNLVVGGTYSGQIVLWDNRSHRRTPVQRTPLSAAAHTHPVYCVNVVGTQNANNLITVSTDGRMCSWSLDMLSQPQAGECSESMELVYNKSKPVAVTGMAFPTGDVNNYVVGSEEGTVYTASRHGSKAGICEMFEGHQGPVTGLSCHNAVGPVDFSHLFVTSSFDWTVKLWSTKHNKPLYSFEDNADYIYDVMWSPVHPALFAAVDGMGRLDLWNLNSDTEVPTASVTVEGASALNRVRWASGGKEVAVGDSEGRLWIYDAGELAVPHSEDWARFARTLMEIKANRGDAEEEGLVELTP</sequence>
<evidence type="ECO:0000256" key="5">
    <source>
        <dbReference type="ARBA" id="ARBA00022454"/>
    </source>
</evidence>
<keyword evidence="5" id="KW-0158">Chromosome</keyword>
<feature type="compositionally biased region" description="Polar residues" evidence="21">
    <location>
        <begin position="80"/>
        <end position="102"/>
    </location>
</feature>
<dbReference type="Ensembl" id="ENSELUT00000030705.3">
    <property type="protein sequence ID" value="ENSELUP00000020315.2"/>
    <property type="gene ID" value="ENSELUG00000019661.3"/>
</dbReference>
<dbReference type="InterPro" id="IPR036322">
    <property type="entry name" value="WD40_repeat_dom_sf"/>
</dbReference>
<dbReference type="FunFam" id="2.130.10.10:FF:000026">
    <property type="entry name" value="cytoplasmic dynein 1 intermediate chain 2 isoform X2"/>
    <property type="match status" value="1"/>
</dbReference>
<evidence type="ECO:0000256" key="2">
    <source>
        <dbReference type="ARBA" id="ARBA00004647"/>
    </source>
</evidence>
<proteinExistence type="inferred from homology"/>
<evidence type="ECO:0000256" key="9">
    <source>
        <dbReference type="ARBA" id="ARBA00022701"/>
    </source>
</evidence>
<dbReference type="FunFam" id="2.130.10.10:FF:000108">
    <property type="entry name" value="cytoplasmic dynein 1 intermediate chain 1 isoform X1"/>
    <property type="match status" value="1"/>
</dbReference>
<dbReference type="Bgee" id="ENSELUG00000019661">
    <property type="expression patterns" value="Expressed in brain and 7 other cell types or tissues"/>
</dbReference>
<evidence type="ECO:0000256" key="10">
    <source>
        <dbReference type="ARBA" id="ARBA00022737"/>
    </source>
</evidence>
<evidence type="ECO:0000256" key="12">
    <source>
        <dbReference type="ARBA" id="ARBA00022990"/>
    </source>
</evidence>
<evidence type="ECO:0000256" key="13">
    <source>
        <dbReference type="ARBA" id="ARBA00023175"/>
    </source>
</evidence>
<feature type="compositionally biased region" description="Pro residues" evidence="21">
    <location>
        <begin position="70"/>
        <end position="79"/>
    </location>
</feature>
<evidence type="ECO:0000256" key="14">
    <source>
        <dbReference type="ARBA" id="ARBA00023212"/>
    </source>
</evidence>
<evidence type="ECO:0000256" key="6">
    <source>
        <dbReference type="ARBA" id="ARBA00022490"/>
    </source>
</evidence>
<evidence type="ECO:0000256" key="18">
    <source>
        <dbReference type="ARBA" id="ARBA00080988"/>
    </source>
</evidence>
<dbReference type="InterPro" id="IPR001680">
    <property type="entry name" value="WD40_rpt"/>
</dbReference>
<comment type="similarity">
    <text evidence="3">Belongs to the dynein intermediate chain family.</text>
</comment>
<evidence type="ECO:0000256" key="4">
    <source>
        <dbReference type="ARBA" id="ARBA00022448"/>
    </source>
</evidence>
<dbReference type="InterPro" id="IPR025956">
    <property type="entry name" value="DYNC1I1/DYNC1I2"/>
</dbReference>
<feature type="compositionally biased region" description="Acidic residues" evidence="21">
    <location>
        <begin position="180"/>
        <end position="190"/>
    </location>
</feature>
<dbReference type="Pfam" id="PF11540">
    <property type="entry name" value="Dynein_IC2"/>
    <property type="match status" value="1"/>
</dbReference>
<evidence type="ECO:0000256" key="11">
    <source>
        <dbReference type="ARBA" id="ARBA00022838"/>
    </source>
</evidence>
<dbReference type="Proteomes" id="UP000265140">
    <property type="component" value="Chromosome 10"/>
</dbReference>
<feature type="region of interest" description="Disordered" evidence="21">
    <location>
        <begin position="1"/>
        <end position="108"/>
    </location>
</feature>
<evidence type="ECO:0000256" key="17">
    <source>
        <dbReference type="ARBA" id="ARBA00073199"/>
    </source>
</evidence>
<organism evidence="22 23">
    <name type="scientific">Esox lucius</name>
    <name type="common">Northern pike</name>
    <dbReference type="NCBI Taxonomy" id="8010"/>
    <lineage>
        <taxon>Eukaryota</taxon>
        <taxon>Metazoa</taxon>
        <taxon>Chordata</taxon>
        <taxon>Craniata</taxon>
        <taxon>Vertebrata</taxon>
        <taxon>Euteleostomi</taxon>
        <taxon>Actinopterygii</taxon>
        <taxon>Neopterygii</taxon>
        <taxon>Teleostei</taxon>
        <taxon>Protacanthopterygii</taxon>
        <taxon>Esociformes</taxon>
        <taxon>Esocidae</taxon>
        <taxon>Esox</taxon>
    </lineage>
</organism>
<dbReference type="PROSITE" id="PS50082">
    <property type="entry name" value="WD_REPEATS_2"/>
    <property type="match status" value="1"/>
</dbReference>
<keyword evidence="12" id="KW-0007">Acetylation</keyword>
<feature type="compositionally biased region" description="Basic and acidic residues" evidence="21">
    <location>
        <begin position="191"/>
        <end position="208"/>
    </location>
</feature>